<organism evidence="1 2">
    <name type="scientific">Tistrella mobilis</name>
    <dbReference type="NCBI Taxonomy" id="171437"/>
    <lineage>
        <taxon>Bacteria</taxon>
        <taxon>Pseudomonadati</taxon>
        <taxon>Pseudomonadota</taxon>
        <taxon>Alphaproteobacteria</taxon>
        <taxon>Geminicoccales</taxon>
        <taxon>Geminicoccaceae</taxon>
        <taxon>Tistrella</taxon>
    </lineage>
</organism>
<sequence length="79" mass="8517">MCMWLDRTRLRVCGFQTDMQAIVPRRKDAIPSWTGTQQDVNDGWLVGSSQRATRAGGVPAVFVETSDFTGASAAGGLGR</sequence>
<evidence type="ECO:0000313" key="2">
    <source>
        <dbReference type="Proteomes" id="UP000075787"/>
    </source>
</evidence>
<evidence type="ECO:0000313" key="1">
    <source>
        <dbReference type="EMBL" id="KYO57479.1"/>
    </source>
</evidence>
<dbReference type="AlphaFoldDB" id="A0A161Q879"/>
<gene>
    <name evidence="1" type="ORF">AUP44_19990</name>
</gene>
<reference evidence="1 2" key="1">
    <citation type="submission" date="2015-12" db="EMBL/GenBank/DDBJ databases">
        <title>Genome sequence of Tistrella mobilis MCCC 1A02139.</title>
        <authorList>
            <person name="Lu L."/>
            <person name="Lai Q."/>
            <person name="Shao Z."/>
            <person name="Qian P."/>
        </authorList>
    </citation>
    <scope>NUCLEOTIDE SEQUENCE [LARGE SCALE GENOMIC DNA]</scope>
    <source>
        <strain evidence="1 2">MCCC 1A02139</strain>
    </source>
</reference>
<dbReference type="Proteomes" id="UP000075787">
    <property type="component" value="Unassembled WGS sequence"/>
</dbReference>
<name>A0A161Q879_9PROT</name>
<protein>
    <submittedName>
        <fullName evidence="1">Uncharacterized protein</fullName>
    </submittedName>
</protein>
<dbReference type="EMBL" id="LPZR01000021">
    <property type="protein sequence ID" value="KYO57479.1"/>
    <property type="molecule type" value="Genomic_DNA"/>
</dbReference>
<proteinExistence type="predicted"/>
<accession>A0A161Q879</accession>
<comment type="caution">
    <text evidence="1">The sequence shown here is derived from an EMBL/GenBank/DDBJ whole genome shotgun (WGS) entry which is preliminary data.</text>
</comment>